<feature type="compositionally biased region" description="Basic and acidic residues" evidence="5">
    <location>
        <begin position="1184"/>
        <end position="1199"/>
    </location>
</feature>
<dbReference type="Proteomes" id="UP000015241">
    <property type="component" value="Unassembled WGS sequence"/>
</dbReference>
<keyword evidence="2" id="KW-0378">Hydrolase</keyword>
<evidence type="ECO:0000313" key="8">
    <source>
        <dbReference type="EMBL" id="EPT02179.1"/>
    </source>
</evidence>
<keyword evidence="1" id="KW-0547">Nucleotide-binding</keyword>
<dbReference type="InParanoid" id="S8EG43"/>
<feature type="region of interest" description="Disordered" evidence="5">
    <location>
        <begin position="1733"/>
        <end position="1752"/>
    </location>
</feature>
<dbReference type="PROSITE" id="PS51192">
    <property type="entry name" value="HELICASE_ATP_BIND_1"/>
    <property type="match status" value="1"/>
</dbReference>
<keyword evidence="3" id="KW-0347">Helicase</keyword>
<dbReference type="GO" id="GO:0003676">
    <property type="term" value="F:nucleic acid binding"/>
    <property type="evidence" value="ECO:0007669"/>
    <property type="project" value="InterPro"/>
</dbReference>
<feature type="domain" description="Helicase C-terminal" evidence="7">
    <location>
        <begin position="1193"/>
        <end position="1375"/>
    </location>
</feature>
<dbReference type="GO" id="GO:0004386">
    <property type="term" value="F:helicase activity"/>
    <property type="evidence" value="ECO:0007669"/>
    <property type="project" value="UniProtKB-KW"/>
</dbReference>
<dbReference type="FunFam" id="3.40.50.300:FF:001039">
    <property type="entry name" value="ATP-dependent RNA helicase DDX60"/>
    <property type="match status" value="1"/>
</dbReference>
<dbReference type="InterPro" id="IPR014001">
    <property type="entry name" value="Helicase_ATP-bd"/>
</dbReference>
<evidence type="ECO:0000256" key="4">
    <source>
        <dbReference type="ARBA" id="ARBA00022840"/>
    </source>
</evidence>
<evidence type="ECO:0000259" key="6">
    <source>
        <dbReference type="PROSITE" id="PS51192"/>
    </source>
</evidence>
<dbReference type="GO" id="GO:0005524">
    <property type="term" value="F:ATP binding"/>
    <property type="evidence" value="ECO:0007669"/>
    <property type="project" value="UniProtKB-KW"/>
</dbReference>
<gene>
    <name evidence="8" type="ORF">FOMPIDRAFT_1160701</name>
</gene>
<dbReference type="InterPro" id="IPR055124">
    <property type="entry name" value="PIN-like_DDX60"/>
</dbReference>
<evidence type="ECO:0000256" key="5">
    <source>
        <dbReference type="SAM" id="MobiDB-lite"/>
    </source>
</evidence>
<dbReference type="eggNOG" id="KOG0949">
    <property type="taxonomic scope" value="Eukaryota"/>
</dbReference>
<evidence type="ECO:0000259" key="7">
    <source>
        <dbReference type="PROSITE" id="PS51194"/>
    </source>
</evidence>
<evidence type="ECO:0000313" key="9">
    <source>
        <dbReference type="Proteomes" id="UP000015241"/>
    </source>
</evidence>
<organism evidence="8 9">
    <name type="scientific">Fomitopsis schrenkii</name>
    <name type="common">Brown rot fungus</name>
    <dbReference type="NCBI Taxonomy" id="2126942"/>
    <lineage>
        <taxon>Eukaryota</taxon>
        <taxon>Fungi</taxon>
        <taxon>Dikarya</taxon>
        <taxon>Basidiomycota</taxon>
        <taxon>Agaricomycotina</taxon>
        <taxon>Agaricomycetes</taxon>
        <taxon>Polyporales</taxon>
        <taxon>Fomitopsis</taxon>
    </lineage>
</organism>
<feature type="region of interest" description="Disordered" evidence="5">
    <location>
        <begin position="541"/>
        <end position="571"/>
    </location>
</feature>
<dbReference type="OrthoDB" id="2320933at2759"/>
<dbReference type="GO" id="GO:0005737">
    <property type="term" value="C:cytoplasm"/>
    <property type="evidence" value="ECO:0007669"/>
    <property type="project" value="TreeGrafter"/>
</dbReference>
<dbReference type="STRING" id="743788.S8EG43"/>
<evidence type="ECO:0000256" key="2">
    <source>
        <dbReference type="ARBA" id="ARBA00022801"/>
    </source>
</evidence>
<dbReference type="InterPro" id="IPR027417">
    <property type="entry name" value="P-loop_NTPase"/>
</dbReference>
<feature type="region of interest" description="Disordered" evidence="5">
    <location>
        <begin position="1184"/>
        <end position="1216"/>
    </location>
</feature>
<dbReference type="GO" id="GO:0016787">
    <property type="term" value="F:hydrolase activity"/>
    <property type="evidence" value="ECO:0007669"/>
    <property type="project" value="UniProtKB-KW"/>
</dbReference>
<sequence length="1782" mass="199662">MDLDGFEQAADRTAHASILLSGTPTGEEVLKYIDANWYIPTSRRGRWMDLMGDYAGSEMFVLDGEALLQQVLNDSLLALGRDCQPSFQILHATYSLERRLKEFKVRSATFEIAFWRDNRHLTTNTGRAEYVNVSRSLARGILFKHLSQLDIVVHTFKSSQDPEWLNYYRTAKPMFVMTNDGGVHPGNNSSDAQLLQRVFIFDILAQGISVALLQGAEYRDSKIMTFIYEQRHNPVARAKFSGKVWSAVAAVTKALEGRESRARHGLPVLPLATFAPRHHEAPNDDACLAQILQKATSALNPRAEGMKEILFAFIAHLVIVPTLTIEQRAQKLVALHPSLNQLLVDTFLPVAFLAVEGALASGDPQVDGHIFATLLDFVIERADLSPVDLFGDAVCSRLDALWASANLGRCDFAALAARFPSPVESAANAANPPPVRALLPFTNPVFDEHLAAVYADVEAEDPPEVAHLDFNTVFNDVYHWHNNKRSILPAHLGGEAHESLDARQRFRMLRRAQRFMRDMERQAQTLTGVFGISLERMVIPPVGSQPRRPAARAIQPTASHPKKSKKEHVSSADKIRLANIEQRQAKADDSNVPWWKDQLSTIASRPTSQQITHIDNIQRNKRTREGWLAVEVRLFRLHLEFVRWIEDDERESTSVQDRTTVSILRMVKDTYQTPNLFPLAVDILDMCLVVIGLSALTADLKSSAPAPLGAERSLAFKFVKLVKSKSGSVLHKYMRISEDPVIWQLRLFGEYMDRSMDSEADPRVPFKPDAWQRKVLDCLDDVDHSVLVVAPTSAGKTFISYYAMEQVLRQTDDGILVYVAPTKALVNQIAAEVYARYDKKLRGGSCWAIHTRDYRIHDPQKCQILVTVPEMLAIMLLSPPLARVWTPRIKRIILDEIHSIGQQEGGAVWEQILLFAPCPIIGLSATIGHPEEFNDWLQSVQTAHRFKHTFIHHPHRYSHLRKFAYVLRGKAPDDFNSLAHHNSTGRMRFLHPVSMLGFGVHELPPDFTLEAADCLSLYEALSAHPSPDTSSDLHTLEPVRFFAGDGTSRLLRQKDILQYENHLKKLLDRLIASEDRNGNQSVLNNVIDRLNDSVVRNADHYAIPDRASFMKNLIYLLSDLHVAGDLPAILFNFDRKTCEQMCQQLLEDLTAAENEWKESSPEWQRKIARWELWKSQAALRARQTEKLARRKKPDDKENDAMQSEGTSWESSFDPRDPLPQFSFGDRTSAYSKADLEVEISALRRWSSVPQWALDALRRGVGVHHSGMNKRYRSLLEGLFRLGAVRVVIATGTLALGINAPARTSVFCGDSPFLTALMFRQCSGRAGRRGFDLLGKVVFYGLSIDRCQRLVLSRLPSLGGNFPLTSTMVLRLFNLLQGSEYAPFAVQATTSILTLPHVGYTSDVGTEEVAHFMRFSIDYLRRAGLLDAQGNPINLFGIASHLYYTEPGNLALVALSRHGVMHRICCQSDQFSAKRELLVVLCHLFGRRYLPRVYGTIENIQRLMKKSPSMVALPPLPRDARQVLGAHDSDILSTFTSYATAYASQYRASLGPDAALPLSGSNYVSGVSRSGASPFIDKLVRSAIRPVGRSSFVANSGHGDHYDTVEELCWTSRDGLHLNQFAIPSMRNFTSSSNRQNDGYMLNAYILDFYIHGQRAAIESANGIRDNDIWYLFDDFNLTLKSIRAGLRQLLESSDEVVSTGVDDEDALAETDADLTTKFDTADVTEGEVGEAMESIGGANDDDDDSDAGLTRPVGVSDEDWAVYKLIDAVTTEFEEKFRAIWA</sequence>
<dbReference type="InterPro" id="IPR052431">
    <property type="entry name" value="SKI2_subfamily_helicases"/>
</dbReference>
<dbReference type="SUPFAM" id="SSF52540">
    <property type="entry name" value="P-loop containing nucleoside triphosphate hydrolases"/>
    <property type="match status" value="1"/>
</dbReference>
<reference evidence="8 9" key="1">
    <citation type="journal article" date="2012" name="Science">
        <title>The Paleozoic origin of enzymatic lignin decomposition reconstructed from 31 fungal genomes.</title>
        <authorList>
            <person name="Floudas D."/>
            <person name="Binder M."/>
            <person name="Riley R."/>
            <person name="Barry K."/>
            <person name="Blanchette R.A."/>
            <person name="Henrissat B."/>
            <person name="Martinez A.T."/>
            <person name="Otillar R."/>
            <person name="Spatafora J.W."/>
            <person name="Yadav J.S."/>
            <person name="Aerts A."/>
            <person name="Benoit I."/>
            <person name="Boyd A."/>
            <person name="Carlson A."/>
            <person name="Copeland A."/>
            <person name="Coutinho P.M."/>
            <person name="de Vries R.P."/>
            <person name="Ferreira P."/>
            <person name="Findley K."/>
            <person name="Foster B."/>
            <person name="Gaskell J."/>
            <person name="Glotzer D."/>
            <person name="Gorecki P."/>
            <person name="Heitman J."/>
            <person name="Hesse C."/>
            <person name="Hori C."/>
            <person name="Igarashi K."/>
            <person name="Jurgens J.A."/>
            <person name="Kallen N."/>
            <person name="Kersten P."/>
            <person name="Kohler A."/>
            <person name="Kuees U."/>
            <person name="Kumar T.K.A."/>
            <person name="Kuo A."/>
            <person name="LaButti K."/>
            <person name="Larrondo L.F."/>
            <person name="Lindquist E."/>
            <person name="Ling A."/>
            <person name="Lombard V."/>
            <person name="Lucas S."/>
            <person name="Lundell T."/>
            <person name="Martin R."/>
            <person name="McLaughlin D.J."/>
            <person name="Morgenstern I."/>
            <person name="Morin E."/>
            <person name="Murat C."/>
            <person name="Nagy L.G."/>
            <person name="Nolan M."/>
            <person name="Ohm R.A."/>
            <person name="Patyshakuliyeva A."/>
            <person name="Rokas A."/>
            <person name="Ruiz-Duenas F.J."/>
            <person name="Sabat G."/>
            <person name="Salamov A."/>
            <person name="Samejima M."/>
            <person name="Schmutz J."/>
            <person name="Slot J.C."/>
            <person name="St John F."/>
            <person name="Stenlid J."/>
            <person name="Sun H."/>
            <person name="Sun S."/>
            <person name="Syed K."/>
            <person name="Tsang A."/>
            <person name="Wiebenga A."/>
            <person name="Young D."/>
            <person name="Pisabarro A."/>
            <person name="Eastwood D.C."/>
            <person name="Martin F."/>
            <person name="Cullen D."/>
            <person name="Grigoriev I.V."/>
            <person name="Hibbett D.S."/>
        </authorList>
    </citation>
    <scope>NUCLEOTIDE SEQUENCE</scope>
    <source>
        <strain evidence="9">FP-58527</strain>
    </source>
</reference>
<evidence type="ECO:0000256" key="1">
    <source>
        <dbReference type="ARBA" id="ARBA00022741"/>
    </source>
</evidence>
<dbReference type="Pfam" id="PF00271">
    <property type="entry name" value="Helicase_C"/>
    <property type="match status" value="1"/>
</dbReference>
<dbReference type="Pfam" id="PF23002">
    <property type="entry name" value="PIN-like_DDX60"/>
    <property type="match status" value="1"/>
</dbReference>
<dbReference type="CDD" id="cd18025">
    <property type="entry name" value="DEXHc_DDX60"/>
    <property type="match status" value="1"/>
</dbReference>
<evidence type="ECO:0008006" key="10">
    <source>
        <dbReference type="Google" id="ProtNLM"/>
    </source>
</evidence>
<dbReference type="Pfam" id="PF26076">
    <property type="entry name" value="WHD_DDX60"/>
    <property type="match status" value="1"/>
</dbReference>
<dbReference type="PROSITE" id="PS51194">
    <property type="entry name" value="HELICASE_CTER"/>
    <property type="match status" value="1"/>
</dbReference>
<proteinExistence type="predicted"/>
<dbReference type="FunCoup" id="S8EG43">
    <property type="interactions" value="325"/>
</dbReference>
<dbReference type="InterPro" id="IPR011545">
    <property type="entry name" value="DEAD/DEAH_box_helicase_dom"/>
</dbReference>
<dbReference type="Pfam" id="PF00270">
    <property type="entry name" value="DEAD"/>
    <property type="match status" value="1"/>
</dbReference>
<keyword evidence="9" id="KW-1185">Reference proteome</keyword>
<dbReference type="SMART" id="SM00487">
    <property type="entry name" value="DEXDc"/>
    <property type="match status" value="1"/>
</dbReference>
<keyword evidence="4" id="KW-0067">ATP-binding</keyword>
<feature type="compositionally biased region" description="Polar residues" evidence="5">
    <location>
        <begin position="1200"/>
        <end position="1210"/>
    </location>
</feature>
<dbReference type="EMBL" id="KE504137">
    <property type="protein sequence ID" value="EPT02179.1"/>
    <property type="molecule type" value="Genomic_DNA"/>
</dbReference>
<protein>
    <recommendedName>
        <fullName evidence="10">P-loop containing nucleoside triphosphate hydrolase protein</fullName>
    </recommendedName>
</protein>
<dbReference type="HOGENOM" id="CLU_002305_2_0_1"/>
<dbReference type="PANTHER" id="PTHR44533">
    <property type="entry name" value="DEAD/H RNA HELICASE, PUTATIVE-RELATED"/>
    <property type="match status" value="1"/>
</dbReference>
<feature type="domain" description="Helicase ATP-binding" evidence="6">
    <location>
        <begin position="777"/>
        <end position="945"/>
    </location>
</feature>
<dbReference type="InterPro" id="IPR001650">
    <property type="entry name" value="Helicase_C-like"/>
</dbReference>
<dbReference type="PANTHER" id="PTHR44533:SF4">
    <property type="entry name" value="DEAD_H RNA HELICASE, PUTATIVE-RELATED"/>
    <property type="match status" value="1"/>
</dbReference>
<dbReference type="SMART" id="SM00490">
    <property type="entry name" value="HELICc"/>
    <property type="match status" value="1"/>
</dbReference>
<evidence type="ECO:0000256" key="3">
    <source>
        <dbReference type="ARBA" id="ARBA00022806"/>
    </source>
</evidence>
<dbReference type="InterPro" id="IPR059032">
    <property type="entry name" value="WHD_DDX60"/>
</dbReference>
<name>S8EG43_FOMSC</name>
<dbReference type="Gene3D" id="3.40.50.300">
    <property type="entry name" value="P-loop containing nucleotide triphosphate hydrolases"/>
    <property type="match status" value="2"/>
</dbReference>
<accession>S8EG43</accession>